<dbReference type="Proteomes" id="UP001445076">
    <property type="component" value="Unassembled WGS sequence"/>
</dbReference>
<evidence type="ECO:0000313" key="2">
    <source>
        <dbReference type="Proteomes" id="UP001445076"/>
    </source>
</evidence>
<sequence length="182" mass="20788">MTLEEEDSTWLLALESALHEGVDDHELIGITRGRVLPEEHRAQIWYICLGGGNKFSNFTQFDEIFDLQEQSVVRGDCKTLVDKLGNEEEDKVSVVCDVESIFTHYCKTRHLKYESSLMWADIVLPLLAAKMPRDHIYICFEEVLEKYIPRWSLVLVELCTTCCGYCCSTMTRSSPPSSTPAK</sequence>
<accession>A0AAW0YQN6</accession>
<dbReference type="InterPro" id="IPR039755">
    <property type="entry name" value="TBC1D23"/>
</dbReference>
<dbReference type="AlphaFoldDB" id="A0AAW0YQN6"/>
<dbReference type="GO" id="GO:0099041">
    <property type="term" value="P:vesicle tethering to Golgi"/>
    <property type="evidence" value="ECO:0007669"/>
    <property type="project" value="TreeGrafter"/>
</dbReference>
<dbReference type="GO" id="GO:0005829">
    <property type="term" value="C:cytosol"/>
    <property type="evidence" value="ECO:0007669"/>
    <property type="project" value="GOC"/>
</dbReference>
<dbReference type="PANTHER" id="PTHR13297:SF5">
    <property type="entry name" value="TBC1 DOMAIN FAMILY MEMBER 23"/>
    <property type="match status" value="1"/>
</dbReference>
<dbReference type="PANTHER" id="PTHR13297">
    <property type="entry name" value="TBC1 DOMAIN FAMILY MEMBER 23-RELATED"/>
    <property type="match status" value="1"/>
</dbReference>
<evidence type="ECO:0008006" key="3">
    <source>
        <dbReference type="Google" id="ProtNLM"/>
    </source>
</evidence>
<dbReference type="GO" id="GO:0042147">
    <property type="term" value="P:retrograde transport, endosome to Golgi"/>
    <property type="evidence" value="ECO:0007669"/>
    <property type="project" value="InterPro"/>
</dbReference>
<keyword evidence="2" id="KW-1185">Reference proteome</keyword>
<protein>
    <recommendedName>
        <fullName evidence="3">Rab-GAP TBC domain-containing protein</fullName>
    </recommendedName>
</protein>
<reference evidence="1 2" key="1">
    <citation type="journal article" date="2024" name="BMC Genomics">
        <title>Genome assembly of redclaw crayfish (Cherax quadricarinatus) provides insights into its immune adaptation and hypoxia tolerance.</title>
        <authorList>
            <person name="Liu Z."/>
            <person name="Zheng J."/>
            <person name="Li H."/>
            <person name="Fang K."/>
            <person name="Wang S."/>
            <person name="He J."/>
            <person name="Zhou D."/>
            <person name="Weng S."/>
            <person name="Chi M."/>
            <person name="Gu Z."/>
            <person name="He J."/>
            <person name="Li F."/>
            <person name="Wang M."/>
        </authorList>
    </citation>
    <scope>NUCLEOTIDE SEQUENCE [LARGE SCALE GENOMIC DNA]</scope>
    <source>
        <strain evidence="1">ZL_2023a</strain>
    </source>
</reference>
<name>A0AAW0YQN6_CHEQU</name>
<organism evidence="1 2">
    <name type="scientific">Cherax quadricarinatus</name>
    <name type="common">Australian red claw crayfish</name>
    <dbReference type="NCBI Taxonomy" id="27406"/>
    <lineage>
        <taxon>Eukaryota</taxon>
        <taxon>Metazoa</taxon>
        <taxon>Ecdysozoa</taxon>
        <taxon>Arthropoda</taxon>
        <taxon>Crustacea</taxon>
        <taxon>Multicrustacea</taxon>
        <taxon>Malacostraca</taxon>
        <taxon>Eumalacostraca</taxon>
        <taxon>Eucarida</taxon>
        <taxon>Decapoda</taxon>
        <taxon>Pleocyemata</taxon>
        <taxon>Astacidea</taxon>
        <taxon>Parastacoidea</taxon>
        <taxon>Parastacidae</taxon>
        <taxon>Cherax</taxon>
    </lineage>
</organism>
<evidence type="ECO:0000313" key="1">
    <source>
        <dbReference type="EMBL" id="KAK8752324.1"/>
    </source>
</evidence>
<dbReference type="GO" id="GO:0005802">
    <property type="term" value="C:trans-Golgi network"/>
    <property type="evidence" value="ECO:0007669"/>
    <property type="project" value="TreeGrafter"/>
</dbReference>
<proteinExistence type="predicted"/>
<gene>
    <name evidence="1" type="ORF">OTU49_004848</name>
</gene>
<dbReference type="EMBL" id="JARKIK010000004">
    <property type="protein sequence ID" value="KAK8752324.1"/>
    <property type="molecule type" value="Genomic_DNA"/>
</dbReference>
<comment type="caution">
    <text evidence="1">The sequence shown here is derived from an EMBL/GenBank/DDBJ whole genome shotgun (WGS) entry which is preliminary data.</text>
</comment>